<proteinExistence type="predicted"/>
<protein>
    <submittedName>
        <fullName evidence="2">Uncharacterized protein</fullName>
    </submittedName>
</protein>
<feature type="coiled-coil region" evidence="1">
    <location>
        <begin position="143"/>
        <end position="173"/>
    </location>
</feature>
<gene>
    <name evidence="2" type="ORF">FloV-SA2_00018</name>
</gene>
<name>A0AB39J6A8_9VIRU</name>
<evidence type="ECO:0000313" key="2">
    <source>
        <dbReference type="EMBL" id="XDO01844.1"/>
    </source>
</evidence>
<dbReference type="EMBL" id="PP542043">
    <property type="protein sequence ID" value="XDO01844.1"/>
    <property type="molecule type" value="Genomic_DNA"/>
</dbReference>
<accession>A0AB39J6A8</accession>
<evidence type="ECO:0000256" key="1">
    <source>
        <dbReference type="SAM" id="Coils"/>
    </source>
</evidence>
<sequence length="241" mass="27984">MPQFRTYSGNTARRPFATGLTVDSIGAKNQARALKRNLIRFKILYGGVYGELINTMKFYSEGDFENYMEDLPNMLSYTEFNNYDINFYLDSNGDEINNSSIYDIATTTELKSTTLINQYRTITNQVINNVRQGMNEYQKCTTIMNERDQLKKYKEILEDSEKLKEYLNEKQNEHDMFSLKAKLTVVPLLKPWFAEYFRLYGAPNEGVFDAEKLGDIIIEMRNDPERAHLVAEIENTGNVGF</sequence>
<keyword evidence="1" id="KW-0175">Coiled coil</keyword>
<organism evidence="2">
    <name type="scientific">Florenciella sp. virus SA2</name>
    <dbReference type="NCBI Taxonomy" id="3240092"/>
    <lineage>
        <taxon>Viruses</taxon>
    </lineage>
</organism>
<reference evidence="2" key="1">
    <citation type="submission" date="2024-03" db="EMBL/GenBank/DDBJ databases">
        <title>Eukaryotic viruses encode the ribosomal protein eL40.</title>
        <authorList>
            <person name="Thomy J."/>
            <person name="Schvarcz C.R."/>
            <person name="McBeain K.A."/>
            <person name="Edwards K.F."/>
            <person name="Steward G.F."/>
        </authorList>
    </citation>
    <scope>NUCLEOTIDE SEQUENCE</scope>
    <source>
        <strain evidence="2">FloV-SA2</strain>
    </source>
</reference>